<accession>L7LDE6</accession>
<sequence>MTTGASVPPEVRVRTRAYEATGVDAEFGRQARRRAPRRAAGDWDASVRSVTALDRLRAQESVRDAGLLPLRYARMASSPWAYLRGAAAVMAGLGVLTAFRSDRSDVRRCAHPQLRSVGVARAAVALRRPGLR</sequence>
<feature type="transmembrane region" description="Helical" evidence="1">
    <location>
        <begin position="80"/>
        <end position="99"/>
    </location>
</feature>
<keyword evidence="1" id="KW-0472">Membrane</keyword>
<evidence type="ECO:0000313" key="3">
    <source>
        <dbReference type="Proteomes" id="UP000053405"/>
    </source>
</evidence>
<comment type="caution">
    <text evidence="2">The sequence shown here is derived from an EMBL/GenBank/DDBJ whole genome shotgun (WGS) entry which is preliminary data.</text>
</comment>
<dbReference type="AlphaFoldDB" id="L7LDE6"/>
<keyword evidence="1" id="KW-1133">Transmembrane helix</keyword>
<gene>
    <name evidence="2" type="ORF">GOHSU_30_00065</name>
</gene>
<dbReference type="STRING" id="1121927.GOHSU_30_00065"/>
<organism evidence="2 3">
    <name type="scientific">Gordonia hirsuta DSM 44140 = NBRC 16056</name>
    <dbReference type="NCBI Taxonomy" id="1121927"/>
    <lineage>
        <taxon>Bacteria</taxon>
        <taxon>Bacillati</taxon>
        <taxon>Actinomycetota</taxon>
        <taxon>Actinomycetes</taxon>
        <taxon>Mycobacteriales</taxon>
        <taxon>Gordoniaceae</taxon>
        <taxon>Gordonia</taxon>
    </lineage>
</organism>
<keyword evidence="1" id="KW-0812">Transmembrane</keyword>
<evidence type="ECO:0000256" key="1">
    <source>
        <dbReference type="SAM" id="Phobius"/>
    </source>
</evidence>
<protein>
    <submittedName>
        <fullName evidence="2">Uncharacterized protein</fullName>
    </submittedName>
</protein>
<dbReference type="eggNOG" id="COG4320">
    <property type="taxonomic scope" value="Bacteria"/>
</dbReference>
<dbReference type="EMBL" id="BANT01000030">
    <property type="protein sequence ID" value="GAC58082.1"/>
    <property type="molecule type" value="Genomic_DNA"/>
</dbReference>
<name>L7LDE6_9ACTN</name>
<dbReference type="Proteomes" id="UP000053405">
    <property type="component" value="Unassembled WGS sequence"/>
</dbReference>
<dbReference type="InterPro" id="IPR018721">
    <property type="entry name" value="DUF2252"/>
</dbReference>
<keyword evidence="3" id="KW-1185">Reference proteome</keyword>
<reference evidence="2 3" key="1">
    <citation type="submission" date="2012-12" db="EMBL/GenBank/DDBJ databases">
        <title>Whole genome shotgun sequence of Gordonia hirsuta NBRC 16056.</title>
        <authorList>
            <person name="Isaki-Nakamura S."/>
            <person name="Hosoyama A."/>
            <person name="Tsuchikane K."/>
            <person name="Katsumata H."/>
            <person name="Baba S."/>
            <person name="Yamazaki S."/>
            <person name="Fujita N."/>
        </authorList>
    </citation>
    <scope>NUCLEOTIDE SEQUENCE [LARGE SCALE GENOMIC DNA]</scope>
    <source>
        <strain evidence="2 3">NBRC 16056</strain>
    </source>
</reference>
<evidence type="ECO:0000313" key="2">
    <source>
        <dbReference type="EMBL" id="GAC58082.1"/>
    </source>
</evidence>
<proteinExistence type="predicted"/>
<dbReference type="Pfam" id="PF10009">
    <property type="entry name" value="DUF2252"/>
    <property type="match status" value="1"/>
</dbReference>